<comment type="caution">
    <text evidence="1">The sequence shown here is derived from an EMBL/GenBank/DDBJ whole genome shotgun (WGS) entry which is preliminary data.</text>
</comment>
<protein>
    <submittedName>
        <fullName evidence="1">Uncharacterized protein</fullName>
    </submittedName>
</protein>
<organism evidence="1 2">
    <name type="scientific">Nitrincola tapanii</name>
    <dbReference type="NCBI Taxonomy" id="1708751"/>
    <lineage>
        <taxon>Bacteria</taxon>
        <taxon>Pseudomonadati</taxon>
        <taxon>Pseudomonadota</taxon>
        <taxon>Gammaproteobacteria</taxon>
        <taxon>Oceanospirillales</taxon>
        <taxon>Oceanospirillaceae</taxon>
        <taxon>Nitrincola</taxon>
    </lineage>
</organism>
<dbReference type="RefSeq" id="WP_149389708.1">
    <property type="nucleotide sequence ID" value="NZ_SMRS01000001.1"/>
</dbReference>
<keyword evidence="2" id="KW-1185">Reference proteome</keyword>
<accession>A0A5A9W8X2</accession>
<dbReference type="OrthoDB" id="244835at2"/>
<dbReference type="EMBL" id="SMRS01000001">
    <property type="protein sequence ID" value="KAA0876459.1"/>
    <property type="molecule type" value="Genomic_DNA"/>
</dbReference>
<dbReference type="Proteomes" id="UP000325302">
    <property type="component" value="Unassembled WGS sequence"/>
</dbReference>
<name>A0A5A9W8X2_9GAMM</name>
<evidence type="ECO:0000313" key="1">
    <source>
        <dbReference type="EMBL" id="KAA0876459.1"/>
    </source>
</evidence>
<gene>
    <name evidence="1" type="ORF">E1H14_01670</name>
</gene>
<sequence length="295" mass="33845">METYSVDIKKDEEGYLGRECPECEKYFKIKPGTGIPDFSDCYCPYCQHLGPQDHFWTKQQIEYAQSVVLNKVSGDLLKMMKKMEKKPKRNQFISIGITVKGRPTPITYYSEKELEEKVECKNCTLQYAIYGAFGYCPDCAEHNSQQIAEANFDLVIKILDLAKEAPSDIKSKLIENGLEDCISAFDGFARERCCDRYPKLSFQNIYVAKQKLEESGINIAEGLDRSEWEFVVNQFQKRHLLAHKMGVVDEEYIKKTGTHPERLGKKVSITANDVMSLIDHLKIIVSNLSKHVQRS</sequence>
<evidence type="ECO:0000313" key="2">
    <source>
        <dbReference type="Proteomes" id="UP000325302"/>
    </source>
</evidence>
<proteinExistence type="predicted"/>
<dbReference type="AlphaFoldDB" id="A0A5A9W8X2"/>
<reference evidence="1 2" key="1">
    <citation type="submission" date="2019-03" db="EMBL/GenBank/DDBJ databases">
        <title>Nitrincola sp. nov. isolated from an Indian soda lake.</title>
        <authorList>
            <person name="Joshi A."/>
            <person name="Thite S.V."/>
            <person name="Joseph N."/>
            <person name="Dhotre D."/>
            <person name="Moorthy M."/>
            <person name="Shouche Y.S."/>
        </authorList>
    </citation>
    <scope>NUCLEOTIDE SEQUENCE [LARGE SCALE GENOMIC DNA]</scope>
    <source>
        <strain evidence="1 2">MEB193</strain>
    </source>
</reference>